<dbReference type="OrthoDB" id="10067381at2759"/>
<evidence type="ECO:0000256" key="1">
    <source>
        <dbReference type="ARBA" id="ARBA00010568"/>
    </source>
</evidence>
<dbReference type="PANTHER" id="PTHR31977">
    <property type="entry name" value="UPF0696 PROTEIN C11ORF68"/>
    <property type="match status" value="1"/>
</dbReference>
<dbReference type="HOGENOM" id="CLU_051869_0_2_1"/>
<dbReference type="EMBL" id="AMGX01000017">
    <property type="protein sequence ID" value="EXJ67128.1"/>
    <property type="molecule type" value="Genomic_DNA"/>
</dbReference>
<organism evidence="3 4">
    <name type="scientific">Cladophialophora psammophila CBS 110553</name>
    <dbReference type="NCBI Taxonomy" id="1182543"/>
    <lineage>
        <taxon>Eukaryota</taxon>
        <taxon>Fungi</taxon>
        <taxon>Dikarya</taxon>
        <taxon>Ascomycota</taxon>
        <taxon>Pezizomycotina</taxon>
        <taxon>Eurotiomycetes</taxon>
        <taxon>Chaetothyriomycetidae</taxon>
        <taxon>Chaetothyriales</taxon>
        <taxon>Herpotrichiellaceae</taxon>
        <taxon>Cladophialophora</taxon>
    </lineage>
</organism>
<dbReference type="RefSeq" id="XP_007748543.1">
    <property type="nucleotide sequence ID" value="XM_007750353.1"/>
</dbReference>
<feature type="compositionally biased region" description="Gly residues" evidence="2">
    <location>
        <begin position="337"/>
        <end position="346"/>
    </location>
</feature>
<name>W9WGT1_9EURO</name>
<dbReference type="Gene3D" id="3.30.760.10">
    <property type="entry name" value="RNA Cap, Translation Initiation Factor Eif4e"/>
    <property type="match status" value="1"/>
</dbReference>
<dbReference type="PANTHER" id="PTHR31977:SF1">
    <property type="entry name" value="UPF0696 PROTEIN C11ORF68"/>
    <property type="match status" value="1"/>
</dbReference>
<evidence type="ECO:0000256" key="2">
    <source>
        <dbReference type="SAM" id="MobiDB-lite"/>
    </source>
</evidence>
<dbReference type="InterPro" id="IPR023398">
    <property type="entry name" value="TIF_eIF4e-like"/>
</dbReference>
<dbReference type="eggNOG" id="ENOG502SG47">
    <property type="taxonomic scope" value="Eukaryota"/>
</dbReference>
<reference evidence="3 4" key="1">
    <citation type="submission" date="2013-03" db="EMBL/GenBank/DDBJ databases">
        <title>The Genome Sequence of Cladophialophora psammophila CBS 110553.</title>
        <authorList>
            <consortium name="The Broad Institute Genomics Platform"/>
            <person name="Cuomo C."/>
            <person name="de Hoog S."/>
            <person name="Gorbushina A."/>
            <person name="Walker B."/>
            <person name="Young S.K."/>
            <person name="Zeng Q."/>
            <person name="Gargeya S."/>
            <person name="Fitzgerald M."/>
            <person name="Haas B."/>
            <person name="Abouelleil A."/>
            <person name="Allen A.W."/>
            <person name="Alvarado L."/>
            <person name="Arachchi H.M."/>
            <person name="Berlin A.M."/>
            <person name="Chapman S.B."/>
            <person name="Gainer-Dewar J."/>
            <person name="Goldberg J."/>
            <person name="Griggs A."/>
            <person name="Gujja S."/>
            <person name="Hansen M."/>
            <person name="Howarth C."/>
            <person name="Imamovic A."/>
            <person name="Ireland A."/>
            <person name="Larimer J."/>
            <person name="McCowan C."/>
            <person name="Murphy C."/>
            <person name="Pearson M."/>
            <person name="Poon T.W."/>
            <person name="Priest M."/>
            <person name="Roberts A."/>
            <person name="Saif S."/>
            <person name="Shea T."/>
            <person name="Sisk P."/>
            <person name="Sykes S."/>
            <person name="Wortman J."/>
            <person name="Nusbaum C."/>
            <person name="Birren B."/>
        </authorList>
    </citation>
    <scope>NUCLEOTIDE SEQUENCE [LARGE SCALE GENOMIC DNA]</scope>
    <source>
        <strain evidence="3 4">CBS 110553</strain>
    </source>
</reference>
<feature type="region of interest" description="Disordered" evidence="2">
    <location>
        <begin position="90"/>
        <end position="122"/>
    </location>
</feature>
<dbReference type="InterPro" id="IPR015034">
    <property type="entry name" value="Bles03"/>
</dbReference>
<evidence type="ECO:0000313" key="3">
    <source>
        <dbReference type="EMBL" id="EXJ67128.1"/>
    </source>
</evidence>
<feature type="region of interest" description="Disordered" evidence="2">
    <location>
        <begin position="137"/>
        <end position="161"/>
    </location>
</feature>
<evidence type="ECO:0008006" key="5">
    <source>
        <dbReference type="Google" id="ProtNLM"/>
    </source>
</evidence>
<gene>
    <name evidence="3" type="ORF">A1O5_09775</name>
</gene>
<feature type="compositionally biased region" description="Polar residues" evidence="2">
    <location>
        <begin position="205"/>
        <end position="217"/>
    </location>
</feature>
<dbReference type="SUPFAM" id="SSF55418">
    <property type="entry name" value="eIF4e-like"/>
    <property type="match status" value="1"/>
</dbReference>
<keyword evidence="4" id="KW-1185">Reference proteome</keyword>
<dbReference type="Proteomes" id="UP000019471">
    <property type="component" value="Unassembled WGS sequence"/>
</dbReference>
<feature type="region of interest" description="Disordered" evidence="2">
    <location>
        <begin position="326"/>
        <end position="348"/>
    </location>
</feature>
<evidence type="ECO:0000313" key="4">
    <source>
        <dbReference type="Proteomes" id="UP000019471"/>
    </source>
</evidence>
<comment type="similarity">
    <text evidence="1">Belongs to the UPF0696 family.</text>
</comment>
<feature type="region of interest" description="Disordered" evidence="2">
    <location>
        <begin position="202"/>
        <end position="221"/>
    </location>
</feature>
<dbReference type="GeneID" id="19194470"/>
<dbReference type="AlphaFoldDB" id="W9WGT1"/>
<accession>W9WGT1</accession>
<feature type="compositionally biased region" description="Basic and acidic residues" evidence="2">
    <location>
        <begin position="326"/>
        <end position="336"/>
    </location>
</feature>
<dbReference type="Pfam" id="PF08939">
    <property type="entry name" value="Bles03"/>
    <property type="match status" value="2"/>
</dbReference>
<sequence>MAPASLSSTASEPATPAADQSAYIVDDLFSDESDFHGSQKTKSTYNKLAASYNPQKYWTIHEWNTQVAAARGKKARHEAARQRAKLALRKQQEVGPTPGERLGDQRHTGDESHVNADGEGDMEMKFDTKANISAAVEPDAVDADREDGSRKPQNFYEGLPSAKQLSESVSDFLARLPPSTTTSVSARGRRWIWIANPYPAAGRNSPRQARYTSSNPESGDGDVATFRQLGTRLLEAYLWRKHEVEDQNPGKAPGSITRMLRPERVRLESDIRELAKTQRVTEGKWMLFPQEAEVDRVWAVVAHAVWEGKLGMAAKVATATGEREILIDDGGDDRGDGGGSGGSGGGGKDRDQRLICVYTQDFSDQADVKRVLRALKDLGLLHLHLDRSNDGFKTIYYKCDAYTHLDLSSGNEYKLKASMCSSRDLFPEWYQGASTSTSSGYGR</sequence>
<proteinExistence type="inferred from homology"/>
<comment type="caution">
    <text evidence="3">The sequence shown here is derived from an EMBL/GenBank/DDBJ whole genome shotgun (WGS) entry which is preliminary data.</text>
</comment>
<protein>
    <recommendedName>
        <fullName evidence="5">DUF1917 domain-containing protein</fullName>
    </recommendedName>
</protein>
<feature type="compositionally biased region" description="Basic and acidic residues" evidence="2">
    <location>
        <begin position="101"/>
        <end position="122"/>
    </location>
</feature>